<sequence length="427" mass="43056">MARRILLDVTPLRASPDFRLLWTGQLVSVIGRQVTTVAVPFQVFQLTGSSLMVGLVSAAQLGPLLACSLIGGSVADAVDRRRLMLVMQVLLGVTSVGLAVNASLGRPHVWPLFVLTAVSAGLSAMDSPTRSASIPTIVGLDQVPAALALNQSLFQTATVVGPAVAGVLIGAVGVGAAYWLDAATFAFAAATVWRLRPLPPHGGGTRAGIASILEGLRFLRGRRALQGTFVIDVNAMVFGMPRALFPALGTGLFGGGAATVGLLYAAPGAGALVGALTTGWVSSVRRQGRAVVVAVIVWGAAIAAFGAVSWLPLALVLLAVAGAADVVSAVFRNTILQLSVPDRLRGRLSSVHIGVVTGGPLLGDAEAGAVAAVTTPRVAVVSGGLACVAGAVVVARLLPELARWTTADAVVDEAAAPEGTAAPPAVG</sequence>
<keyword evidence="4 7" id="KW-0812">Transmembrane</keyword>
<feature type="domain" description="Major facilitator superfamily (MFS) profile" evidence="8">
    <location>
        <begin position="220"/>
        <end position="427"/>
    </location>
</feature>
<feature type="transmembrane region" description="Helical" evidence="7">
    <location>
        <begin position="257"/>
        <end position="278"/>
    </location>
</feature>
<keyword evidence="3" id="KW-1003">Cell membrane</keyword>
<dbReference type="AlphaFoldDB" id="A0A6J4I712"/>
<dbReference type="PROSITE" id="PS50850">
    <property type="entry name" value="MFS"/>
    <property type="match status" value="1"/>
</dbReference>
<dbReference type="PANTHER" id="PTHR23513:SF9">
    <property type="entry name" value="ENTEROBACTIN EXPORTER ENTS"/>
    <property type="match status" value="1"/>
</dbReference>
<dbReference type="GO" id="GO:0005886">
    <property type="term" value="C:plasma membrane"/>
    <property type="evidence" value="ECO:0007669"/>
    <property type="project" value="UniProtKB-SubCell"/>
</dbReference>
<keyword evidence="2" id="KW-0813">Transport</keyword>
<dbReference type="PANTHER" id="PTHR23513">
    <property type="entry name" value="INTEGRAL MEMBRANE EFFLUX PROTEIN-RELATED"/>
    <property type="match status" value="1"/>
</dbReference>
<feature type="transmembrane region" description="Helical" evidence="7">
    <location>
        <begin position="224"/>
        <end position="245"/>
    </location>
</feature>
<dbReference type="InterPro" id="IPR020846">
    <property type="entry name" value="MFS_dom"/>
</dbReference>
<evidence type="ECO:0000256" key="1">
    <source>
        <dbReference type="ARBA" id="ARBA00004651"/>
    </source>
</evidence>
<dbReference type="Pfam" id="PF05977">
    <property type="entry name" value="MFS_3"/>
    <property type="match status" value="1"/>
</dbReference>
<keyword evidence="6 7" id="KW-0472">Membrane</keyword>
<dbReference type="EMBL" id="CADCSY010000082">
    <property type="protein sequence ID" value="CAA9242940.1"/>
    <property type="molecule type" value="Genomic_DNA"/>
</dbReference>
<evidence type="ECO:0000256" key="3">
    <source>
        <dbReference type="ARBA" id="ARBA00022475"/>
    </source>
</evidence>
<gene>
    <name evidence="9" type="ORF">AVDCRST_MAG20-1836</name>
</gene>
<evidence type="ECO:0000259" key="8">
    <source>
        <dbReference type="PROSITE" id="PS50850"/>
    </source>
</evidence>
<organism evidence="9">
    <name type="scientific">uncultured Acidimicrobiales bacterium</name>
    <dbReference type="NCBI Taxonomy" id="310071"/>
    <lineage>
        <taxon>Bacteria</taxon>
        <taxon>Bacillati</taxon>
        <taxon>Actinomycetota</taxon>
        <taxon>Acidimicrobiia</taxon>
        <taxon>Acidimicrobiales</taxon>
        <taxon>environmental samples</taxon>
    </lineage>
</organism>
<dbReference type="Gene3D" id="1.20.1250.20">
    <property type="entry name" value="MFS general substrate transporter like domains"/>
    <property type="match status" value="1"/>
</dbReference>
<evidence type="ECO:0000256" key="6">
    <source>
        <dbReference type="ARBA" id="ARBA00023136"/>
    </source>
</evidence>
<evidence type="ECO:0000256" key="2">
    <source>
        <dbReference type="ARBA" id="ARBA00022448"/>
    </source>
</evidence>
<comment type="subcellular location">
    <subcellularLocation>
        <location evidence="1">Cell membrane</location>
        <topology evidence="1">Multi-pass membrane protein</topology>
    </subcellularLocation>
</comment>
<evidence type="ECO:0000256" key="7">
    <source>
        <dbReference type="SAM" id="Phobius"/>
    </source>
</evidence>
<feature type="transmembrane region" description="Helical" evidence="7">
    <location>
        <begin position="290"/>
        <end position="308"/>
    </location>
</feature>
<dbReference type="InterPro" id="IPR036259">
    <property type="entry name" value="MFS_trans_sf"/>
</dbReference>
<evidence type="ECO:0000313" key="9">
    <source>
        <dbReference type="EMBL" id="CAA9242940.1"/>
    </source>
</evidence>
<dbReference type="CDD" id="cd06173">
    <property type="entry name" value="MFS_MefA_like"/>
    <property type="match status" value="1"/>
</dbReference>
<evidence type="ECO:0000256" key="4">
    <source>
        <dbReference type="ARBA" id="ARBA00022692"/>
    </source>
</evidence>
<accession>A0A6J4I712</accession>
<protein>
    <recommendedName>
        <fullName evidence="8">Major facilitator superfamily (MFS) profile domain-containing protein</fullName>
    </recommendedName>
</protein>
<evidence type="ECO:0000256" key="5">
    <source>
        <dbReference type="ARBA" id="ARBA00022989"/>
    </source>
</evidence>
<keyword evidence="5 7" id="KW-1133">Transmembrane helix</keyword>
<feature type="transmembrane region" description="Helical" evidence="7">
    <location>
        <begin position="83"/>
        <end position="102"/>
    </location>
</feature>
<reference evidence="9" key="1">
    <citation type="submission" date="2020-02" db="EMBL/GenBank/DDBJ databases">
        <authorList>
            <person name="Meier V. D."/>
        </authorList>
    </citation>
    <scope>NUCLEOTIDE SEQUENCE</scope>
    <source>
        <strain evidence="9">AVDCRST_MAG20</strain>
    </source>
</reference>
<dbReference type="SUPFAM" id="SSF103473">
    <property type="entry name" value="MFS general substrate transporter"/>
    <property type="match status" value="1"/>
</dbReference>
<dbReference type="InterPro" id="IPR010290">
    <property type="entry name" value="TM_effector"/>
</dbReference>
<name>A0A6J4I712_9ACTN</name>
<proteinExistence type="predicted"/>
<dbReference type="GO" id="GO:0022857">
    <property type="term" value="F:transmembrane transporter activity"/>
    <property type="evidence" value="ECO:0007669"/>
    <property type="project" value="InterPro"/>
</dbReference>